<feature type="region of interest" description="Disordered" evidence="1">
    <location>
        <begin position="506"/>
        <end position="550"/>
    </location>
</feature>
<keyword evidence="2" id="KW-0472">Membrane</keyword>
<evidence type="ECO:0000256" key="3">
    <source>
        <dbReference type="SAM" id="SignalP"/>
    </source>
</evidence>
<evidence type="ECO:0000313" key="5">
    <source>
        <dbReference type="Proteomes" id="UP000005239"/>
    </source>
</evidence>
<reference evidence="4" key="2">
    <citation type="submission" date="2022-06" db="UniProtKB">
        <authorList>
            <consortium name="EnsemblMetazoa"/>
        </authorList>
    </citation>
    <scope>IDENTIFICATION</scope>
    <source>
        <strain evidence="4">PS312</strain>
    </source>
</reference>
<feature type="compositionally biased region" description="Basic and acidic residues" evidence="1">
    <location>
        <begin position="620"/>
        <end position="644"/>
    </location>
</feature>
<gene>
    <name evidence="4" type="primary">WBGene00106902</name>
</gene>
<evidence type="ECO:0000256" key="1">
    <source>
        <dbReference type="SAM" id="MobiDB-lite"/>
    </source>
</evidence>
<feature type="chain" id="PRO_5043680257" evidence="3">
    <location>
        <begin position="30"/>
        <end position="793"/>
    </location>
</feature>
<dbReference type="EnsemblMetazoa" id="PPA17348.1">
    <property type="protein sequence ID" value="PPA17348.1"/>
    <property type="gene ID" value="WBGene00106902"/>
</dbReference>
<keyword evidence="2" id="KW-1133">Transmembrane helix</keyword>
<feature type="compositionally biased region" description="Basic and acidic residues" evidence="1">
    <location>
        <begin position="729"/>
        <end position="749"/>
    </location>
</feature>
<dbReference type="AlphaFoldDB" id="A0A2A6CWH6"/>
<feature type="signal peptide" evidence="3">
    <location>
        <begin position="1"/>
        <end position="29"/>
    </location>
</feature>
<proteinExistence type="predicted"/>
<sequence length="793" mass="88478">MPNPTVFQMVGSSPLSLALLLLLLPPSWVVDCADAAIPSTPQQVLPWPAFDPKNCEDGTSVFCLLPSDTGNKLRLYTIKETYTPTETQVILRFYNEKKIMVEIWSTGTTAQLKEQKSDIVIAGCTLTAPNKTPDAESAKEISSEFTKSSDNAIYCRFTIKSDEKMFPYPTQEKSEEPIILQTSKKYETTRVKITELSQSRCDFDSVKHDTTPTDDEHFTDEIPYDLLFKKSMSCPAHSVLIFEPKNKPVTYETKSIWCDNVESPARFKTEAKRIDNGKYKNITLKGEFRAGCKFRVCDMCSKANFTCQEGVPDCKVPASETIDDCTVYKCPLSRMTVDAENKTRPGDIRCTQIPNKEPRAFGWTFNGANFERVSCPKELKCAEVSPLKCAEDEYTCKALHGVGASVVLCRNSMQMRVQHEGSETNVTSLSCDRDTGKYKMQLGGLSEPELPKNATIICTVDEPTKVPTQPNTGQTPLLYVAIGSTFFAIVVVIVIVCCLRQTQRRKDAASKAPGTTTTASKTTLRTTKTTSAESKTPVRTMVPIPPPTPIAAAVPLQRAEADIKPWDPNLTERTPNAPTPLCEQRTQDQPTDRRERSKTKSLSMAEPPKPKAETAQPEGEDSKSGVESTKTKVREDKTFKRCDDWDPNQMLPPKRRRASSPNDRSLSAHPLHPTQGEESTKQTQKDSTTKTKTQRTQDMRTDEAGANEETARIPARPLPKKPVYVAVPDVEKDSFDSEETKKSPLDKGPMKAPAKTPVEHSPYLKLEDLMSEHQLKKMKKKEKEEKKKTEDGI</sequence>
<keyword evidence="2" id="KW-0812">Transmembrane</keyword>
<keyword evidence="3" id="KW-0732">Signal</keyword>
<reference evidence="5" key="1">
    <citation type="journal article" date="2008" name="Nat. Genet.">
        <title>The Pristionchus pacificus genome provides a unique perspective on nematode lifestyle and parasitism.</title>
        <authorList>
            <person name="Dieterich C."/>
            <person name="Clifton S.W."/>
            <person name="Schuster L.N."/>
            <person name="Chinwalla A."/>
            <person name="Delehaunty K."/>
            <person name="Dinkelacker I."/>
            <person name="Fulton L."/>
            <person name="Fulton R."/>
            <person name="Godfrey J."/>
            <person name="Minx P."/>
            <person name="Mitreva M."/>
            <person name="Roeseler W."/>
            <person name="Tian H."/>
            <person name="Witte H."/>
            <person name="Yang S.P."/>
            <person name="Wilson R.K."/>
            <person name="Sommer R.J."/>
        </authorList>
    </citation>
    <scope>NUCLEOTIDE SEQUENCE [LARGE SCALE GENOMIC DNA]</scope>
    <source>
        <strain evidence="5">PS312</strain>
    </source>
</reference>
<protein>
    <submittedName>
        <fullName evidence="4">Uncharacterized protein</fullName>
    </submittedName>
</protein>
<keyword evidence="5" id="KW-1185">Reference proteome</keyword>
<accession>A0A8R1UCP8</accession>
<organism evidence="4 5">
    <name type="scientific">Pristionchus pacificus</name>
    <name type="common">Parasitic nematode worm</name>
    <dbReference type="NCBI Taxonomy" id="54126"/>
    <lineage>
        <taxon>Eukaryota</taxon>
        <taxon>Metazoa</taxon>
        <taxon>Ecdysozoa</taxon>
        <taxon>Nematoda</taxon>
        <taxon>Chromadorea</taxon>
        <taxon>Rhabditida</taxon>
        <taxon>Rhabditina</taxon>
        <taxon>Diplogasteromorpha</taxon>
        <taxon>Diplogasteroidea</taxon>
        <taxon>Neodiplogasteridae</taxon>
        <taxon>Pristionchus</taxon>
    </lineage>
</organism>
<name>A0A2A6CWH6_PRIPA</name>
<feature type="compositionally biased region" description="Basic and acidic residues" evidence="1">
    <location>
        <begin position="678"/>
        <end position="703"/>
    </location>
</feature>
<feature type="region of interest" description="Disordered" evidence="1">
    <location>
        <begin position="564"/>
        <end position="793"/>
    </location>
</feature>
<evidence type="ECO:0000313" key="4">
    <source>
        <dbReference type="EnsemblMetazoa" id="PPA17348.1"/>
    </source>
</evidence>
<evidence type="ECO:0000256" key="2">
    <source>
        <dbReference type="SAM" id="Phobius"/>
    </source>
</evidence>
<feature type="compositionally biased region" description="Basic and acidic residues" evidence="1">
    <location>
        <begin position="765"/>
        <end position="793"/>
    </location>
</feature>
<feature type="compositionally biased region" description="Low complexity" evidence="1">
    <location>
        <begin position="510"/>
        <end position="542"/>
    </location>
</feature>
<feature type="transmembrane region" description="Helical" evidence="2">
    <location>
        <begin position="477"/>
        <end position="499"/>
    </location>
</feature>
<accession>A0A2A6CWH6</accession>
<dbReference type="Proteomes" id="UP000005239">
    <property type="component" value="Unassembled WGS sequence"/>
</dbReference>